<dbReference type="Proteomes" id="UP000245080">
    <property type="component" value="Unassembled WGS sequence"/>
</dbReference>
<keyword evidence="1" id="KW-0812">Transmembrane</keyword>
<feature type="transmembrane region" description="Helical" evidence="1">
    <location>
        <begin position="20"/>
        <end position="41"/>
    </location>
</feature>
<keyword evidence="3" id="KW-1185">Reference proteome</keyword>
<dbReference type="EMBL" id="QCXQ01000002">
    <property type="protein sequence ID" value="PWG00232.1"/>
    <property type="molecule type" value="Genomic_DNA"/>
</dbReference>
<keyword evidence="1" id="KW-1133">Transmembrane helix</keyword>
<sequence length="94" mass="10586">MQPHQYHLSFKALVLAASRFGSLVVIFTTSLMLIWFGVLTLANAPQINLLTYFDLSFLNDIMIRTLLMLGLMCLSIQGGYLSSRVLSKATKLFR</sequence>
<organism evidence="2 3">
    <name type="scientific">Levilactobacillus bambusae</name>
    <dbReference type="NCBI Taxonomy" id="2024736"/>
    <lineage>
        <taxon>Bacteria</taxon>
        <taxon>Bacillati</taxon>
        <taxon>Bacillota</taxon>
        <taxon>Bacilli</taxon>
        <taxon>Lactobacillales</taxon>
        <taxon>Lactobacillaceae</taxon>
        <taxon>Levilactobacillus</taxon>
    </lineage>
</organism>
<evidence type="ECO:0000313" key="3">
    <source>
        <dbReference type="Proteomes" id="UP000245080"/>
    </source>
</evidence>
<keyword evidence="1" id="KW-0472">Membrane</keyword>
<protein>
    <submittedName>
        <fullName evidence="2">Uncharacterized protein</fullName>
    </submittedName>
</protein>
<dbReference type="AlphaFoldDB" id="A0A2V1MZI7"/>
<comment type="caution">
    <text evidence="2">The sequence shown here is derived from an EMBL/GenBank/DDBJ whole genome shotgun (WGS) entry which is preliminary data.</text>
</comment>
<feature type="transmembrane region" description="Helical" evidence="1">
    <location>
        <begin position="61"/>
        <end position="81"/>
    </location>
</feature>
<evidence type="ECO:0000313" key="2">
    <source>
        <dbReference type="EMBL" id="PWG00232.1"/>
    </source>
</evidence>
<accession>A0A2V1MZI7</accession>
<gene>
    <name evidence="2" type="ORF">DCM90_04670</name>
</gene>
<name>A0A2V1MZI7_9LACO</name>
<dbReference type="RefSeq" id="WP_109250179.1">
    <property type="nucleotide sequence ID" value="NZ_QCXQ01000002.1"/>
</dbReference>
<reference evidence="2 3" key="1">
    <citation type="journal article" date="2018" name="Int. J. Syst. Evol. Microbiol.">
        <title>Lactobacillus bambusae sp. nov., isolated from a traditional fermented Ma-bamboo shoots of Taiwan.</title>
        <authorList>
            <person name="Wang L.-T."/>
        </authorList>
    </citation>
    <scope>NUCLEOTIDE SEQUENCE [LARGE SCALE GENOMIC DNA]</scope>
    <source>
        <strain evidence="2 3">BS-W1</strain>
    </source>
</reference>
<evidence type="ECO:0000256" key="1">
    <source>
        <dbReference type="SAM" id="Phobius"/>
    </source>
</evidence>
<proteinExistence type="predicted"/>